<feature type="binding site" evidence="8">
    <location>
        <position position="250"/>
    </location>
    <ligand>
        <name>L-serine</name>
        <dbReference type="ChEBI" id="CHEBI:33384"/>
    </ligand>
</feature>
<keyword evidence="10" id="KW-0175">Coiled coil</keyword>
<dbReference type="PROSITE" id="PS50862">
    <property type="entry name" value="AA_TRNA_LIGASE_II"/>
    <property type="match status" value="1"/>
</dbReference>
<feature type="site" description="Important for serine binding" evidence="8">
    <location>
        <position position="406"/>
    </location>
</feature>
<gene>
    <name evidence="7" type="primary">serS</name>
    <name evidence="12" type="ORF">DRJ26_01630</name>
</gene>
<dbReference type="EC" id="6.1.1.11" evidence="7"/>
<feature type="binding site" evidence="7 9">
    <location>
        <begin position="368"/>
        <end position="371"/>
    </location>
    <ligand>
        <name>ATP</name>
        <dbReference type="ChEBI" id="CHEBI:30616"/>
    </ligand>
</feature>
<evidence type="ECO:0000256" key="6">
    <source>
        <dbReference type="ARBA" id="ARBA00023146"/>
    </source>
</evidence>
<dbReference type="Pfam" id="PF02403">
    <property type="entry name" value="Seryl_tRNA_N"/>
    <property type="match status" value="1"/>
</dbReference>
<evidence type="ECO:0000256" key="2">
    <source>
        <dbReference type="ARBA" id="ARBA00022598"/>
    </source>
</evidence>
<evidence type="ECO:0000256" key="3">
    <source>
        <dbReference type="ARBA" id="ARBA00022741"/>
    </source>
</evidence>
<feature type="binding site" evidence="7 9">
    <location>
        <begin position="281"/>
        <end position="283"/>
    </location>
    <ligand>
        <name>ATP</name>
        <dbReference type="ChEBI" id="CHEBI:30616"/>
    </ligand>
</feature>
<feature type="coiled-coil region" evidence="10">
    <location>
        <begin position="46"/>
        <end position="95"/>
    </location>
</feature>
<dbReference type="InterPro" id="IPR010978">
    <property type="entry name" value="tRNA-bd_arm"/>
</dbReference>
<dbReference type="InterPro" id="IPR045864">
    <property type="entry name" value="aa-tRNA-synth_II/BPL/LPL"/>
</dbReference>
<dbReference type="PRINTS" id="PR00981">
    <property type="entry name" value="TRNASYNTHSER"/>
</dbReference>
<comment type="domain">
    <text evidence="7">Consists of two distinct domains, a catalytic core and a N-terminal extension that is involved in tRNA binding.</text>
</comment>
<dbReference type="InterPro" id="IPR006195">
    <property type="entry name" value="aa-tRNA-synth_II"/>
</dbReference>
<comment type="function">
    <text evidence="7">Catalyzes the attachment of serine to tRNA(Ser). Is also able to aminoacylate tRNA(Sec) with serine, to form the misacylated tRNA L-seryl-tRNA(Sec), which will be further converted into selenocysteinyl-tRNA(Sec).</text>
</comment>
<feature type="domain" description="Aminoacyl-transfer RNA synthetases class-II family profile" evidence="11">
    <location>
        <begin position="197"/>
        <end position="431"/>
    </location>
</feature>
<feature type="binding site" evidence="7">
    <location>
        <begin position="250"/>
        <end position="252"/>
    </location>
    <ligand>
        <name>L-serine</name>
        <dbReference type="ChEBI" id="CHEBI:33384"/>
    </ligand>
</feature>
<comment type="catalytic activity">
    <reaction evidence="7">
        <text>tRNA(Ser) + L-serine + ATP = L-seryl-tRNA(Ser) + AMP + diphosphate + H(+)</text>
        <dbReference type="Rhea" id="RHEA:12292"/>
        <dbReference type="Rhea" id="RHEA-COMP:9669"/>
        <dbReference type="Rhea" id="RHEA-COMP:9703"/>
        <dbReference type="ChEBI" id="CHEBI:15378"/>
        <dbReference type="ChEBI" id="CHEBI:30616"/>
        <dbReference type="ChEBI" id="CHEBI:33019"/>
        <dbReference type="ChEBI" id="CHEBI:33384"/>
        <dbReference type="ChEBI" id="CHEBI:78442"/>
        <dbReference type="ChEBI" id="CHEBI:78533"/>
        <dbReference type="ChEBI" id="CHEBI:456215"/>
        <dbReference type="EC" id="6.1.1.11"/>
    </reaction>
</comment>
<dbReference type="InterPro" id="IPR002317">
    <property type="entry name" value="Ser-tRNA-ligase_type_1"/>
</dbReference>
<proteinExistence type="inferred from homology"/>
<dbReference type="InterPro" id="IPR002314">
    <property type="entry name" value="aa-tRNA-synt_IIb"/>
</dbReference>
<evidence type="ECO:0000256" key="4">
    <source>
        <dbReference type="ARBA" id="ARBA00022840"/>
    </source>
</evidence>
<feature type="binding site" evidence="8">
    <location>
        <position position="404"/>
    </location>
    <ligand>
        <name>L-serine</name>
        <dbReference type="ChEBI" id="CHEBI:33384"/>
    </ligand>
</feature>
<dbReference type="UniPathway" id="UPA00906">
    <property type="reaction ID" value="UER00895"/>
</dbReference>
<keyword evidence="5 7" id="KW-0648">Protein biosynthesis</keyword>
<evidence type="ECO:0000313" key="13">
    <source>
        <dbReference type="Proteomes" id="UP000269499"/>
    </source>
</evidence>
<keyword evidence="2 7" id="KW-0436">Ligase</keyword>
<comment type="pathway">
    <text evidence="7">Aminoacyl-tRNA biosynthesis; selenocysteinyl-tRNA(Sec) biosynthesis; L-seryl-tRNA(Sec) from L-serine and tRNA(Sec): step 1/1.</text>
</comment>
<dbReference type="PIRSF" id="PIRSF001529">
    <property type="entry name" value="Ser-tRNA-synth_IIa"/>
    <property type="match status" value="1"/>
</dbReference>
<evidence type="ECO:0000256" key="10">
    <source>
        <dbReference type="SAM" id="Coils"/>
    </source>
</evidence>
<comment type="similarity">
    <text evidence="7">Belongs to the class-II aminoacyl-tRNA synthetase family. Type-1 seryl-tRNA synthetase subfamily.</text>
</comment>
<evidence type="ECO:0000313" key="12">
    <source>
        <dbReference type="EMBL" id="RLE54688.1"/>
    </source>
</evidence>
<feature type="binding site" evidence="7 8">
    <location>
        <position position="304"/>
    </location>
    <ligand>
        <name>L-serine</name>
        <dbReference type="ChEBI" id="CHEBI:33384"/>
    </ligand>
</feature>
<dbReference type="GO" id="GO:0005737">
    <property type="term" value="C:cytoplasm"/>
    <property type="evidence" value="ECO:0007669"/>
    <property type="project" value="UniProtKB-SubCell"/>
</dbReference>
<dbReference type="AlphaFoldDB" id="A0A497F6R1"/>
<dbReference type="HAMAP" id="MF_00176">
    <property type="entry name" value="Ser_tRNA_synth_type1"/>
    <property type="match status" value="1"/>
</dbReference>
<comment type="subunit">
    <text evidence="7">Homodimer. The tRNA molecule binds across the dimer.</text>
</comment>
<accession>A0A497F6R1</accession>
<dbReference type="FunFam" id="3.30.930.10:FF:000048">
    <property type="entry name" value="Serine--tRNA ligase"/>
    <property type="match status" value="1"/>
</dbReference>
<dbReference type="GO" id="GO:0016260">
    <property type="term" value="P:selenocysteine biosynthetic process"/>
    <property type="evidence" value="ECO:0007669"/>
    <property type="project" value="UniProtKB-UniRule"/>
</dbReference>
<feature type="binding site" evidence="7">
    <location>
        <position position="406"/>
    </location>
    <ligand>
        <name>L-serine</name>
        <dbReference type="ChEBI" id="CHEBI:33384"/>
    </ligand>
</feature>
<keyword evidence="6 7" id="KW-0030">Aminoacyl-tRNA synthetase</keyword>
<reference evidence="12 13" key="1">
    <citation type="submission" date="2018-06" db="EMBL/GenBank/DDBJ databases">
        <title>Extensive metabolic versatility and redundancy in microbially diverse, dynamic hydrothermal sediments.</title>
        <authorList>
            <person name="Dombrowski N."/>
            <person name="Teske A."/>
            <person name="Baker B.J."/>
        </authorList>
    </citation>
    <scope>NUCLEOTIDE SEQUENCE [LARGE SCALE GENOMIC DNA]</scope>
    <source>
        <strain evidence="12">B20_G2</strain>
    </source>
</reference>
<evidence type="ECO:0000259" key="11">
    <source>
        <dbReference type="PROSITE" id="PS50862"/>
    </source>
</evidence>
<dbReference type="Proteomes" id="UP000269499">
    <property type="component" value="Unassembled WGS sequence"/>
</dbReference>
<comment type="catalytic activity">
    <reaction evidence="7">
        <text>tRNA(Sec) + L-serine + ATP = L-seryl-tRNA(Sec) + AMP + diphosphate + H(+)</text>
        <dbReference type="Rhea" id="RHEA:42580"/>
        <dbReference type="Rhea" id="RHEA-COMP:9742"/>
        <dbReference type="Rhea" id="RHEA-COMP:10128"/>
        <dbReference type="ChEBI" id="CHEBI:15378"/>
        <dbReference type="ChEBI" id="CHEBI:30616"/>
        <dbReference type="ChEBI" id="CHEBI:33019"/>
        <dbReference type="ChEBI" id="CHEBI:33384"/>
        <dbReference type="ChEBI" id="CHEBI:78442"/>
        <dbReference type="ChEBI" id="CHEBI:78533"/>
        <dbReference type="ChEBI" id="CHEBI:456215"/>
        <dbReference type="EC" id="6.1.1.11"/>
    </reaction>
</comment>
<dbReference type="EMBL" id="QMRA01000019">
    <property type="protein sequence ID" value="RLE54688.1"/>
    <property type="molecule type" value="Genomic_DNA"/>
</dbReference>
<evidence type="ECO:0000256" key="1">
    <source>
        <dbReference type="ARBA" id="ARBA00022490"/>
    </source>
</evidence>
<feature type="binding site" evidence="8">
    <location>
        <position position="281"/>
    </location>
    <ligand>
        <name>L-serine</name>
        <dbReference type="ChEBI" id="CHEBI:33384"/>
    </ligand>
</feature>
<dbReference type="Gene3D" id="3.30.930.10">
    <property type="entry name" value="Bira Bifunctional Protein, Domain 2"/>
    <property type="match status" value="1"/>
</dbReference>
<comment type="subcellular location">
    <subcellularLocation>
        <location evidence="7">Cytoplasm</location>
    </subcellularLocation>
</comment>
<feature type="binding site" evidence="9">
    <location>
        <begin position="297"/>
        <end position="300"/>
    </location>
    <ligand>
        <name>ATP</name>
        <dbReference type="ChEBI" id="CHEBI:30616"/>
    </ligand>
</feature>
<dbReference type="PANTHER" id="PTHR11778">
    <property type="entry name" value="SERYL-TRNA SYNTHETASE"/>
    <property type="match status" value="1"/>
</dbReference>
<comment type="caution">
    <text evidence="12">The sequence shown here is derived from an EMBL/GenBank/DDBJ whole genome shotgun (WGS) entry which is preliminary data.</text>
</comment>
<dbReference type="NCBIfam" id="TIGR00414">
    <property type="entry name" value="serS"/>
    <property type="match status" value="1"/>
</dbReference>
<dbReference type="Pfam" id="PF00587">
    <property type="entry name" value="tRNA-synt_2b"/>
    <property type="match status" value="1"/>
</dbReference>
<dbReference type="CDD" id="cd00770">
    <property type="entry name" value="SerRS_core"/>
    <property type="match status" value="1"/>
</dbReference>
<dbReference type="SUPFAM" id="SSF55681">
    <property type="entry name" value="Class II aaRS and biotin synthetases"/>
    <property type="match status" value="1"/>
</dbReference>
<feature type="binding site" evidence="7">
    <location>
        <position position="297"/>
    </location>
    <ligand>
        <name>ATP</name>
        <dbReference type="ChEBI" id="CHEBI:30616"/>
    </ligand>
</feature>
<dbReference type="GO" id="GO:0006434">
    <property type="term" value="P:seryl-tRNA aminoacylation"/>
    <property type="evidence" value="ECO:0007669"/>
    <property type="project" value="UniProtKB-UniRule"/>
</dbReference>
<organism evidence="12 13">
    <name type="scientific">Thermoproteota archaeon</name>
    <dbReference type="NCBI Taxonomy" id="2056631"/>
    <lineage>
        <taxon>Archaea</taxon>
        <taxon>Thermoproteota</taxon>
    </lineage>
</organism>
<keyword evidence="4 7" id="KW-0067">ATP-binding</keyword>
<dbReference type="InterPro" id="IPR033729">
    <property type="entry name" value="SerRS_core"/>
</dbReference>
<dbReference type="GO" id="GO:0005524">
    <property type="term" value="F:ATP binding"/>
    <property type="evidence" value="ECO:0007669"/>
    <property type="project" value="UniProtKB-UniRule"/>
</dbReference>
<protein>
    <recommendedName>
        <fullName evidence="7">Serine--tRNA ligase</fullName>
        <ecNumber evidence="7">6.1.1.11</ecNumber>
    </recommendedName>
    <alternativeName>
        <fullName evidence="7">Seryl-tRNA synthetase</fullName>
        <shortName evidence="7">SerRS</shortName>
    </alternativeName>
    <alternativeName>
        <fullName evidence="7">Seryl-tRNA(Ser/Sec) synthetase</fullName>
    </alternativeName>
</protein>
<keyword evidence="3 7" id="KW-0547">Nucleotide-binding</keyword>
<dbReference type="SUPFAM" id="SSF46589">
    <property type="entry name" value="tRNA-binding arm"/>
    <property type="match status" value="1"/>
</dbReference>
<dbReference type="InterPro" id="IPR042103">
    <property type="entry name" value="SerRS_1_N_sf"/>
</dbReference>
<name>A0A497F6R1_9CREN</name>
<dbReference type="Gene3D" id="1.10.287.40">
    <property type="entry name" value="Serine-tRNA synthetase, tRNA binding domain"/>
    <property type="match status" value="1"/>
</dbReference>
<evidence type="ECO:0000256" key="9">
    <source>
        <dbReference type="PIRSR" id="PIRSR001529-2"/>
    </source>
</evidence>
<sequence length="455" mass="52767">MWSMLYLVRNNPEKIKWSQRMRGLDESIVDRAVQLDLEWRKALTELNELRRQHNIVSREVARLSGEAREAKIREAKELLREIEVKEMYVKKLEEERNRVLLSIPNIVHESVPVGKDEDDNVPVRFYGKPKVWEGYLDQFLEQTRGFNVDYEVIDWKPVGHADMLTLLGLGDTLKAGKVAGSRFYYLFEDLVWLDMALLMYAIDYMTKQGFTLVLPPYMMRREPYSGVTTLSDFEDAIYKIEGEDLYLIATSEHPIAALRMNEIIMADDLPLLYAGVSPCFRKEAGAHGKDTKGIFRVHQFHKVEQFVFCLPEDSWDWIEKLIANAEALWSGLNIPYRVVNICTGELSAVVAKRYDLEAWMPAQGKYREMVSCSNCTDWQSYRLKIRFQRKVEKGFERGYVHTLNSTAIASTRAITAILENYQEPDGTVVIPKVLRPYLEMFSKAPKEVIVPKRKS</sequence>
<evidence type="ECO:0000256" key="8">
    <source>
        <dbReference type="PIRSR" id="PIRSR001529-1"/>
    </source>
</evidence>
<keyword evidence="1 7" id="KW-0963">Cytoplasm</keyword>
<evidence type="ECO:0000256" key="7">
    <source>
        <dbReference type="HAMAP-Rule" id="MF_00176"/>
    </source>
</evidence>
<dbReference type="InterPro" id="IPR015866">
    <property type="entry name" value="Ser-tRNA-synth_1_N"/>
</dbReference>
<evidence type="ECO:0000256" key="5">
    <source>
        <dbReference type="ARBA" id="ARBA00022917"/>
    </source>
</evidence>
<dbReference type="GO" id="GO:0004828">
    <property type="term" value="F:serine-tRNA ligase activity"/>
    <property type="evidence" value="ECO:0007669"/>
    <property type="project" value="UniProtKB-UniRule"/>
</dbReference>